<dbReference type="EMBL" id="CAMXCT030000341">
    <property type="protein sequence ID" value="CAL4764732.1"/>
    <property type="molecule type" value="Genomic_DNA"/>
</dbReference>
<gene>
    <name evidence="4" type="ORF">C1SCF055_LOCUS5561</name>
</gene>
<reference evidence="5 6" key="2">
    <citation type="submission" date="2024-05" db="EMBL/GenBank/DDBJ databases">
        <authorList>
            <person name="Chen Y."/>
            <person name="Shah S."/>
            <person name="Dougan E. K."/>
            <person name="Thang M."/>
            <person name="Chan C."/>
        </authorList>
    </citation>
    <scope>NUCLEOTIDE SEQUENCE [LARGE SCALE GENOMIC DNA]</scope>
</reference>
<dbReference type="EMBL" id="CAMXCT020000341">
    <property type="protein sequence ID" value="CAL1130795.1"/>
    <property type="molecule type" value="Genomic_DNA"/>
</dbReference>
<feature type="signal peptide" evidence="3">
    <location>
        <begin position="1"/>
        <end position="16"/>
    </location>
</feature>
<organism evidence="4">
    <name type="scientific">Cladocopium goreaui</name>
    <dbReference type="NCBI Taxonomy" id="2562237"/>
    <lineage>
        <taxon>Eukaryota</taxon>
        <taxon>Sar</taxon>
        <taxon>Alveolata</taxon>
        <taxon>Dinophyceae</taxon>
        <taxon>Suessiales</taxon>
        <taxon>Symbiodiniaceae</taxon>
        <taxon>Cladocopium</taxon>
    </lineage>
</organism>
<feature type="compositionally biased region" description="Basic and acidic residues" evidence="1">
    <location>
        <begin position="160"/>
        <end position="171"/>
    </location>
</feature>
<feature type="transmembrane region" description="Helical" evidence="2">
    <location>
        <begin position="113"/>
        <end position="134"/>
    </location>
</feature>
<reference evidence="4" key="1">
    <citation type="submission" date="2022-10" db="EMBL/GenBank/DDBJ databases">
        <authorList>
            <person name="Chen Y."/>
            <person name="Dougan E. K."/>
            <person name="Chan C."/>
            <person name="Rhodes N."/>
            <person name="Thang M."/>
        </authorList>
    </citation>
    <scope>NUCLEOTIDE SEQUENCE</scope>
</reference>
<evidence type="ECO:0000256" key="2">
    <source>
        <dbReference type="SAM" id="Phobius"/>
    </source>
</evidence>
<keyword evidence="2 5" id="KW-0812">Transmembrane</keyword>
<comment type="caution">
    <text evidence="4">The sequence shown here is derived from an EMBL/GenBank/DDBJ whole genome shotgun (WGS) entry which is preliminary data.</text>
</comment>
<sequence length="203" mass="22057">MVWTLCLVLFLRLTHSSRVTGHDHGTLEVEKKTGKMLQIDASLGDSLGAHDIIQMRGSSDGCMYEGRERMGCHAECGCAWYEQCYPKFVIVKEDHSDKAVKAKSKVNVGVCDLAMPVLAIASVLLFVVLIGLVVSARMYLTKDAPPLDRALPSNASLSEPKAERVPEKRINDGSNFQARPDSPPAEAAAPDTEGDTVTEATRD</sequence>
<dbReference type="Proteomes" id="UP001152797">
    <property type="component" value="Unassembled WGS sequence"/>
</dbReference>
<name>A0A9P1FK35_9DINO</name>
<evidence type="ECO:0000256" key="3">
    <source>
        <dbReference type="SAM" id="SignalP"/>
    </source>
</evidence>
<dbReference type="EMBL" id="CAMXCT010000341">
    <property type="protein sequence ID" value="CAI3977420.1"/>
    <property type="molecule type" value="Genomic_DNA"/>
</dbReference>
<feature type="compositionally biased region" description="Low complexity" evidence="1">
    <location>
        <begin position="178"/>
        <end position="190"/>
    </location>
</feature>
<accession>A0A9P1FK35</accession>
<feature type="chain" id="PRO_5043272030" evidence="3">
    <location>
        <begin position="17"/>
        <end position="203"/>
    </location>
</feature>
<keyword evidence="2" id="KW-1133">Transmembrane helix</keyword>
<protein>
    <submittedName>
        <fullName evidence="5">Transmembrane protein</fullName>
    </submittedName>
</protein>
<keyword evidence="3" id="KW-0732">Signal</keyword>
<dbReference type="AlphaFoldDB" id="A0A9P1FK35"/>
<keyword evidence="2" id="KW-0472">Membrane</keyword>
<evidence type="ECO:0000313" key="6">
    <source>
        <dbReference type="Proteomes" id="UP001152797"/>
    </source>
</evidence>
<evidence type="ECO:0000313" key="4">
    <source>
        <dbReference type="EMBL" id="CAI3977420.1"/>
    </source>
</evidence>
<feature type="region of interest" description="Disordered" evidence="1">
    <location>
        <begin position="150"/>
        <end position="203"/>
    </location>
</feature>
<evidence type="ECO:0000313" key="5">
    <source>
        <dbReference type="EMBL" id="CAL4764732.1"/>
    </source>
</evidence>
<keyword evidence="6" id="KW-1185">Reference proteome</keyword>
<evidence type="ECO:0000256" key="1">
    <source>
        <dbReference type="SAM" id="MobiDB-lite"/>
    </source>
</evidence>
<proteinExistence type="predicted"/>